<dbReference type="Proteomes" id="UP000663873">
    <property type="component" value="Unassembled WGS sequence"/>
</dbReference>
<evidence type="ECO:0000313" key="6">
    <source>
        <dbReference type="EMBL" id="CAF4901892.1"/>
    </source>
</evidence>
<name>A0A821V4P8_9BILA</name>
<accession>A0A821V4P8</accession>
<evidence type="ECO:0000256" key="4">
    <source>
        <dbReference type="ARBA" id="ARBA00023146"/>
    </source>
</evidence>
<dbReference type="GO" id="GO:0004818">
    <property type="term" value="F:glutamate-tRNA ligase activity"/>
    <property type="evidence" value="ECO:0007669"/>
    <property type="project" value="TreeGrafter"/>
</dbReference>
<evidence type="ECO:0000256" key="3">
    <source>
        <dbReference type="ARBA" id="ARBA00022840"/>
    </source>
</evidence>
<dbReference type="SUPFAM" id="SSF52374">
    <property type="entry name" value="Nucleotidylyl transferase"/>
    <property type="match status" value="1"/>
</dbReference>
<sequence>LRIEDTDRERIVPGSTEHIKSGLEWARIKPDEPAVIQSERVELYRKHLVTLFGKLNHQNQPHIYRCFCTIDRLMLLRHEC</sequence>
<keyword evidence="1" id="KW-0436">Ligase</keyword>
<dbReference type="Pfam" id="PF00749">
    <property type="entry name" value="tRNA-synt_1c"/>
    <property type="match status" value="1"/>
</dbReference>
<dbReference type="AlphaFoldDB" id="A0A821V4P8"/>
<keyword evidence="4" id="KW-0030">Aminoacyl-tRNA synthetase</keyword>
<evidence type="ECO:0000256" key="2">
    <source>
        <dbReference type="ARBA" id="ARBA00022741"/>
    </source>
</evidence>
<evidence type="ECO:0000313" key="7">
    <source>
        <dbReference type="Proteomes" id="UP000663873"/>
    </source>
</evidence>
<evidence type="ECO:0000256" key="1">
    <source>
        <dbReference type="ARBA" id="ARBA00022598"/>
    </source>
</evidence>
<keyword evidence="2" id="KW-0547">Nucleotide-binding</keyword>
<gene>
    <name evidence="6" type="ORF">UJA718_LOCUS45564</name>
</gene>
<organism evidence="6 7">
    <name type="scientific">Rotaria socialis</name>
    <dbReference type="NCBI Taxonomy" id="392032"/>
    <lineage>
        <taxon>Eukaryota</taxon>
        <taxon>Metazoa</taxon>
        <taxon>Spiralia</taxon>
        <taxon>Gnathifera</taxon>
        <taxon>Rotifera</taxon>
        <taxon>Eurotatoria</taxon>
        <taxon>Bdelloidea</taxon>
        <taxon>Philodinida</taxon>
        <taxon>Philodinidae</taxon>
        <taxon>Rotaria</taxon>
    </lineage>
</organism>
<keyword evidence="3" id="KW-0067">ATP-binding</keyword>
<evidence type="ECO:0000259" key="5">
    <source>
        <dbReference type="Pfam" id="PF00749"/>
    </source>
</evidence>
<dbReference type="Gene3D" id="3.40.50.620">
    <property type="entry name" value="HUPs"/>
    <property type="match status" value="1"/>
</dbReference>
<dbReference type="GO" id="GO:0005739">
    <property type="term" value="C:mitochondrion"/>
    <property type="evidence" value="ECO:0007669"/>
    <property type="project" value="TreeGrafter"/>
</dbReference>
<comment type="caution">
    <text evidence="6">The sequence shown here is derived from an EMBL/GenBank/DDBJ whole genome shotgun (WGS) entry which is preliminary data.</text>
</comment>
<dbReference type="GO" id="GO:0006424">
    <property type="term" value="P:glutamyl-tRNA aminoacylation"/>
    <property type="evidence" value="ECO:0007669"/>
    <property type="project" value="TreeGrafter"/>
</dbReference>
<dbReference type="PANTHER" id="PTHR43311:SF2">
    <property type="entry name" value="GLUTAMATE--TRNA LIGASE, MITOCHONDRIAL-RELATED"/>
    <property type="match status" value="1"/>
</dbReference>
<dbReference type="InterPro" id="IPR049940">
    <property type="entry name" value="GluQ/Sye"/>
</dbReference>
<dbReference type="PANTHER" id="PTHR43311">
    <property type="entry name" value="GLUTAMATE--TRNA LIGASE"/>
    <property type="match status" value="1"/>
</dbReference>
<feature type="non-terminal residue" evidence="6">
    <location>
        <position position="1"/>
    </location>
</feature>
<protein>
    <recommendedName>
        <fullName evidence="5">Glutamyl/glutaminyl-tRNA synthetase class Ib catalytic domain-containing protein</fullName>
    </recommendedName>
</protein>
<reference evidence="6" key="1">
    <citation type="submission" date="2021-02" db="EMBL/GenBank/DDBJ databases">
        <authorList>
            <person name="Nowell W R."/>
        </authorList>
    </citation>
    <scope>NUCLEOTIDE SEQUENCE</scope>
</reference>
<feature type="non-terminal residue" evidence="6">
    <location>
        <position position="80"/>
    </location>
</feature>
<keyword evidence="7" id="KW-1185">Reference proteome</keyword>
<feature type="domain" description="Glutamyl/glutaminyl-tRNA synthetase class Ib catalytic" evidence="5">
    <location>
        <begin position="1"/>
        <end position="79"/>
    </location>
</feature>
<dbReference type="InterPro" id="IPR014729">
    <property type="entry name" value="Rossmann-like_a/b/a_fold"/>
</dbReference>
<dbReference type="EMBL" id="CAJOBP010077009">
    <property type="protein sequence ID" value="CAF4901892.1"/>
    <property type="molecule type" value="Genomic_DNA"/>
</dbReference>
<dbReference type="InterPro" id="IPR020058">
    <property type="entry name" value="Glu/Gln-tRNA-synth_Ib_cat-dom"/>
</dbReference>
<dbReference type="GO" id="GO:0005524">
    <property type="term" value="F:ATP binding"/>
    <property type="evidence" value="ECO:0007669"/>
    <property type="project" value="UniProtKB-KW"/>
</dbReference>
<proteinExistence type="predicted"/>